<feature type="compositionally biased region" description="Basic and acidic residues" evidence="1">
    <location>
        <begin position="100"/>
        <end position="113"/>
    </location>
</feature>
<name>A0A841KCG5_9HYPH</name>
<feature type="compositionally biased region" description="Basic and acidic residues" evidence="1">
    <location>
        <begin position="33"/>
        <end position="49"/>
    </location>
</feature>
<organism evidence="2 3">
    <name type="scientific">Chelatococcus composti</name>
    <dbReference type="NCBI Taxonomy" id="1743235"/>
    <lineage>
        <taxon>Bacteria</taxon>
        <taxon>Pseudomonadati</taxon>
        <taxon>Pseudomonadota</taxon>
        <taxon>Alphaproteobacteria</taxon>
        <taxon>Hyphomicrobiales</taxon>
        <taxon>Chelatococcaceae</taxon>
        <taxon>Chelatococcus</taxon>
    </lineage>
</organism>
<accession>A0A841KCG5</accession>
<feature type="compositionally biased region" description="Pro residues" evidence="1">
    <location>
        <begin position="78"/>
        <end position="89"/>
    </location>
</feature>
<evidence type="ECO:0000313" key="3">
    <source>
        <dbReference type="Proteomes" id="UP000588017"/>
    </source>
</evidence>
<gene>
    <name evidence="2" type="ORF">HNQ73_000761</name>
</gene>
<sequence>MTNPTTVDLIRRLVEAGTPADIIADVAAELARGEAARAALEERRAADRQRKARSRHVMSRDVTGKDVTDVTPPGSSSPTPPLTPTPQHSPPSGVRAARTHARETTPREELEAVLDSERAQAVLEHRQRIRKPLTARAARLLAQKLAKAPDPNGAADEMVANGWQGFEVDWLDRRNRSPPARRGGWLESGFSMVNSHEQPDFTDPFAAALGVEPGTRSGHPSAVERPGARGDQPVLDLEPVRTDRR</sequence>
<feature type="compositionally biased region" description="Basic and acidic residues" evidence="1">
    <location>
        <begin position="58"/>
        <end position="68"/>
    </location>
</feature>
<dbReference type="RefSeq" id="WP_183332438.1">
    <property type="nucleotide sequence ID" value="NZ_BMHX01000002.1"/>
</dbReference>
<feature type="region of interest" description="Disordered" evidence="1">
    <location>
        <begin position="195"/>
        <end position="245"/>
    </location>
</feature>
<proteinExistence type="predicted"/>
<evidence type="ECO:0000313" key="2">
    <source>
        <dbReference type="EMBL" id="MBB6167143.1"/>
    </source>
</evidence>
<feature type="region of interest" description="Disordered" evidence="1">
    <location>
        <begin position="33"/>
        <end position="113"/>
    </location>
</feature>
<comment type="caution">
    <text evidence="2">The sequence shown here is derived from an EMBL/GenBank/DDBJ whole genome shotgun (WGS) entry which is preliminary data.</text>
</comment>
<dbReference type="EMBL" id="JACHEH010000002">
    <property type="protein sequence ID" value="MBB6167143.1"/>
    <property type="molecule type" value="Genomic_DNA"/>
</dbReference>
<dbReference type="Proteomes" id="UP000588017">
    <property type="component" value="Unassembled WGS sequence"/>
</dbReference>
<evidence type="ECO:0000256" key="1">
    <source>
        <dbReference type="SAM" id="MobiDB-lite"/>
    </source>
</evidence>
<protein>
    <submittedName>
        <fullName evidence="2">Uncharacterized protein</fullName>
    </submittedName>
</protein>
<reference evidence="2 3" key="1">
    <citation type="submission" date="2020-08" db="EMBL/GenBank/DDBJ databases">
        <title>Genomic Encyclopedia of Type Strains, Phase IV (KMG-IV): sequencing the most valuable type-strain genomes for metagenomic binning, comparative biology and taxonomic classification.</title>
        <authorList>
            <person name="Goeker M."/>
        </authorList>
    </citation>
    <scope>NUCLEOTIDE SEQUENCE [LARGE SCALE GENOMIC DNA]</scope>
    <source>
        <strain evidence="2 3">DSM 101465</strain>
    </source>
</reference>
<keyword evidence="3" id="KW-1185">Reference proteome</keyword>
<dbReference type="AlphaFoldDB" id="A0A841KCG5"/>